<dbReference type="InterPro" id="IPR013785">
    <property type="entry name" value="Aldolase_TIM"/>
</dbReference>
<keyword evidence="12" id="KW-0472">Membrane</keyword>
<comment type="pathway">
    <text evidence="1">Porphyrin-containing compound metabolism; protoporphyrin-IX biosynthesis; coproporphyrinogen-III from 5-aminolevulinate: step 1/4.</text>
</comment>
<keyword evidence="6 10" id="KW-0456">Lyase</keyword>
<comment type="subunit">
    <text evidence="10">Homooctamer.</text>
</comment>
<gene>
    <name evidence="13" type="ORF">EGYM00392_LOCUS44844</name>
</gene>
<evidence type="ECO:0000256" key="3">
    <source>
        <dbReference type="ARBA" id="ARBA00012053"/>
    </source>
</evidence>
<evidence type="ECO:0000256" key="10">
    <source>
        <dbReference type="RuleBase" id="RU000515"/>
    </source>
</evidence>
<evidence type="ECO:0000313" key="13">
    <source>
        <dbReference type="EMBL" id="CAD9033695.1"/>
    </source>
</evidence>
<proteinExistence type="inferred from homology"/>
<comment type="function">
    <text evidence="8">Catalyzes an early step in the biosynthesis of tetrapyrroles. Binds two molecules of 5-aminolevulinate per subunit, each at a distinct site, and catalyzes their condensation to form porphobilinogen.</text>
</comment>
<dbReference type="PROSITE" id="PS00169">
    <property type="entry name" value="D_ALA_DEHYDRATASE"/>
    <property type="match status" value="1"/>
</dbReference>
<dbReference type="CDD" id="cd04823">
    <property type="entry name" value="ALAD_PBGS_aspartate_rich"/>
    <property type="match status" value="1"/>
</dbReference>
<reference evidence="13" key="1">
    <citation type="submission" date="2021-01" db="EMBL/GenBank/DDBJ databases">
        <authorList>
            <person name="Corre E."/>
            <person name="Pelletier E."/>
            <person name="Niang G."/>
            <person name="Scheremetjew M."/>
            <person name="Finn R."/>
            <person name="Kale V."/>
            <person name="Holt S."/>
            <person name="Cochrane G."/>
            <person name="Meng A."/>
            <person name="Brown T."/>
            <person name="Cohen L."/>
        </authorList>
    </citation>
    <scope>NUCLEOTIDE SEQUENCE</scope>
    <source>
        <strain evidence="13">NIES-381</strain>
    </source>
</reference>
<dbReference type="EC" id="4.2.1.24" evidence="3 10"/>
<dbReference type="GO" id="GO:0006782">
    <property type="term" value="P:protoporphyrinogen IX biosynthetic process"/>
    <property type="evidence" value="ECO:0007669"/>
    <property type="project" value="UniProtKB-UniPathway"/>
</dbReference>
<name>A0A7S1NQ16_9EUGL</name>
<dbReference type="GO" id="GO:0004655">
    <property type="term" value="F:porphobilinogen synthase activity"/>
    <property type="evidence" value="ECO:0007669"/>
    <property type="project" value="UniProtKB-EC"/>
</dbReference>
<dbReference type="UniPathway" id="UPA00251">
    <property type="reaction ID" value="UER00318"/>
</dbReference>
<evidence type="ECO:0000256" key="6">
    <source>
        <dbReference type="ARBA" id="ARBA00023239"/>
    </source>
</evidence>
<evidence type="ECO:0000256" key="2">
    <source>
        <dbReference type="ARBA" id="ARBA00008055"/>
    </source>
</evidence>
<dbReference type="SUPFAM" id="SSF51569">
    <property type="entry name" value="Aldolase"/>
    <property type="match status" value="1"/>
</dbReference>
<dbReference type="AlphaFoldDB" id="A0A7S1NQ16"/>
<evidence type="ECO:0000256" key="12">
    <source>
        <dbReference type="SAM" id="Phobius"/>
    </source>
</evidence>
<dbReference type="Gene3D" id="3.20.20.70">
    <property type="entry name" value="Aldolase class I"/>
    <property type="match status" value="1"/>
</dbReference>
<protein>
    <recommendedName>
        <fullName evidence="4 10">Delta-aminolevulinic acid dehydratase</fullName>
        <ecNumber evidence="3 10">4.2.1.24</ecNumber>
    </recommendedName>
</protein>
<keyword evidence="7 10" id="KW-0627">Porphyrin biosynthesis</keyword>
<dbReference type="EMBL" id="HBGA01121615">
    <property type="protein sequence ID" value="CAD9033695.1"/>
    <property type="molecule type" value="Transcribed_RNA"/>
</dbReference>
<evidence type="ECO:0000256" key="5">
    <source>
        <dbReference type="ARBA" id="ARBA00023133"/>
    </source>
</evidence>
<feature type="transmembrane region" description="Helical" evidence="12">
    <location>
        <begin position="20"/>
        <end position="38"/>
    </location>
</feature>
<dbReference type="Pfam" id="PF00490">
    <property type="entry name" value="ALAD"/>
    <property type="match status" value="1"/>
</dbReference>
<evidence type="ECO:0000256" key="4">
    <source>
        <dbReference type="ARBA" id="ARBA00020771"/>
    </source>
</evidence>
<dbReference type="InterPro" id="IPR030656">
    <property type="entry name" value="ALAD_AS"/>
</dbReference>
<keyword evidence="12" id="KW-0812">Transmembrane</keyword>
<dbReference type="FunFam" id="3.20.20.70:FF:000019">
    <property type="entry name" value="Delta-aminolevulinic acid dehydratase"/>
    <property type="match status" value="1"/>
</dbReference>
<comment type="catalytic activity">
    <reaction evidence="9 10">
        <text>2 5-aminolevulinate = porphobilinogen + 2 H2O + H(+)</text>
        <dbReference type="Rhea" id="RHEA:24064"/>
        <dbReference type="ChEBI" id="CHEBI:15377"/>
        <dbReference type="ChEBI" id="CHEBI:15378"/>
        <dbReference type="ChEBI" id="CHEBI:58126"/>
        <dbReference type="ChEBI" id="CHEBI:356416"/>
        <dbReference type="EC" id="4.2.1.24"/>
    </reaction>
</comment>
<dbReference type="NCBIfam" id="NF006762">
    <property type="entry name" value="PRK09283.1"/>
    <property type="match status" value="1"/>
</dbReference>
<evidence type="ECO:0000256" key="8">
    <source>
        <dbReference type="ARBA" id="ARBA00025628"/>
    </source>
</evidence>
<evidence type="ECO:0000256" key="11">
    <source>
        <dbReference type="RuleBase" id="RU004161"/>
    </source>
</evidence>
<dbReference type="InterPro" id="IPR001731">
    <property type="entry name" value="ALAD"/>
</dbReference>
<evidence type="ECO:0000256" key="7">
    <source>
        <dbReference type="ARBA" id="ARBA00023244"/>
    </source>
</evidence>
<dbReference type="PANTHER" id="PTHR11458">
    <property type="entry name" value="DELTA-AMINOLEVULINIC ACID DEHYDRATASE"/>
    <property type="match status" value="1"/>
</dbReference>
<keyword evidence="5" id="KW-0350">Heme biosynthesis</keyword>
<sequence>MPSYGSVQTTTQANSRTSWNIAAACVAAGVCTVMYAAVANQSQALYASPTVVGQTSTVTSGFVAPRFNNVGRPIGASTFVPQGAQRTSGDWNEDSTVQMKATQEPSTHLMDLGLGCLIAAAMAIGYKMGLVSKGPTEQTSLDWSMAAVADGNTDVEGAAKTLPGIAARPAGYKHEVTDGYQLEEVSRPRRNRRTPAHRAFMRETHMVPANFVAPLFIHDEDSDQEISAMPGCSRLCAASVLKEVGECMAEGVNFFILFPKVADHLKTPDGRQCYDETDIVMRTIKLIKGTYPDAIVCTDVALDPYNTDGHDGIVDPETGYIINDITVEQLCKQAVQQAKAGADIVAPSDMQDGRVGAIRDALDDAGFTGVGIMTYCAKYASAFYGPFRAALDSAPGFGDKSTYQMDPANAREALREIELDEAEGADILMVKPALPYLDIIKLLKENSALPIAAYHVSGEYSMIKAGAAAGYIDEEKVALESLLSIRRAGADLILTYYAKQASKWMNDPNGYWQSKIKGKL</sequence>
<dbReference type="GO" id="GO:0005829">
    <property type="term" value="C:cytosol"/>
    <property type="evidence" value="ECO:0007669"/>
    <property type="project" value="TreeGrafter"/>
</dbReference>
<dbReference type="SMART" id="SM01004">
    <property type="entry name" value="ALAD"/>
    <property type="match status" value="1"/>
</dbReference>
<comment type="similarity">
    <text evidence="2 11">Belongs to the ALAD family.</text>
</comment>
<dbReference type="PANTHER" id="PTHR11458:SF0">
    <property type="entry name" value="DELTA-AMINOLEVULINIC ACID DEHYDRATASE"/>
    <property type="match status" value="1"/>
</dbReference>
<organism evidence="13">
    <name type="scientific">Eutreptiella gymnastica</name>
    <dbReference type="NCBI Taxonomy" id="73025"/>
    <lineage>
        <taxon>Eukaryota</taxon>
        <taxon>Discoba</taxon>
        <taxon>Euglenozoa</taxon>
        <taxon>Euglenida</taxon>
        <taxon>Spirocuta</taxon>
        <taxon>Euglenophyceae</taxon>
        <taxon>Eutreptiales</taxon>
        <taxon>Eutreptiaceae</taxon>
        <taxon>Eutreptiella</taxon>
    </lineage>
</organism>
<evidence type="ECO:0000256" key="9">
    <source>
        <dbReference type="ARBA" id="ARBA00047651"/>
    </source>
</evidence>
<dbReference type="PRINTS" id="PR00144">
    <property type="entry name" value="DALDHYDRTASE"/>
</dbReference>
<keyword evidence="12" id="KW-1133">Transmembrane helix</keyword>
<dbReference type="GO" id="GO:0008270">
    <property type="term" value="F:zinc ion binding"/>
    <property type="evidence" value="ECO:0007669"/>
    <property type="project" value="TreeGrafter"/>
</dbReference>
<evidence type="ECO:0000256" key="1">
    <source>
        <dbReference type="ARBA" id="ARBA00004694"/>
    </source>
</evidence>
<accession>A0A7S1NQ16</accession>